<keyword evidence="2" id="KW-1185">Reference proteome</keyword>
<evidence type="ECO:0000313" key="1">
    <source>
        <dbReference type="EMBL" id="MPC84425.1"/>
    </source>
</evidence>
<dbReference type="EMBL" id="VSRR010065422">
    <property type="protein sequence ID" value="MPC84425.1"/>
    <property type="molecule type" value="Genomic_DNA"/>
</dbReference>
<dbReference type="OrthoDB" id="6380429at2759"/>
<comment type="caution">
    <text evidence="1">The sequence shown here is derived from an EMBL/GenBank/DDBJ whole genome shotgun (WGS) entry which is preliminary data.</text>
</comment>
<evidence type="ECO:0000313" key="2">
    <source>
        <dbReference type="Proteomes" id="UP000324222"/>
    </source>
</evidence>
<sequence>MDNASVVHCLNCQGSSKSEVLLFLLEIIFWVTSARSRHLLAAYVPSEENLWADTFFLFQHTSLKWQLCPKTFRKALVQT</sequence>
<organism evidence="1 2">
    <name type="scientific">Portunus trituberculatus</name>
    <name type="common">Swimming crab</name>
    <name type="synonym">Neptunus trituberculatus</name>
    <dbReference type="NCBI Taxonomy" id="210409"/>
    <lineage>
        <taxon>Eukaryota</taxon>
        <taxon>Metazoa</taxon>
        <taxon>Ecdysozoa</taxon>
        <taxon>Arthropoda</taxon>
        <taxon>Crustacea</taxon>
        <taxon>Multicrustacea</taxon>
        <taxon>Malacostraca</taxon>
        <taxon>Eumalacostraca</taxon>
        <taxon>Eucarida</taxon>
        <taxon>Decapoda</taxon>
        <taxon>Pleocyemata</taxon>
        <taxon>Brachyura</taxon>
        <taxon>Eubrachyura</taxon>
        <taxon>Portunoidea</taxon>
        <taxon>Portunidae</taxon>
        <taxon>Portuninae</taxon>
        <taxon>Portunus</taxon>
    </lineage>
</organism>
<name>A0A5B7IPK2_PORTR</name>
<accession>A0A5B7IPK2</accession>
<reference evidence="1 2" key="1">
    <citation type="submission" date="2019-05" db="EMBL/GenBank/DDBJ databases">
        <title>Another draft genome of Portunus trituberculatus and its Hox gene families provides insights of decapod evolution.</title>
        <authorList>
            <person name="Jeong J.-H."/>
            <person name="Song I."/>
            <person name="Kim S."/>
            <person name="Choi T."/>
            <person name="Kim D."/>
            <person name="Ryu S."/>
            <person name="Kim W."/>
        </authorList>
    </citation>
    <scope>NUCLEOTIDE SEQUENCE [LARGE SCALE GENOMIC DNA]</scope>
    <source>
        <tissue evidence="1">Muscle</tissue>
    </source>
</reference>
<gene>
    <name evidence="1" type="ORF">E2C01_079163</name>
</gene>
<dbReference type="Proteomes" id="UP000324222">
    <property type="component" value="Unassembled WGS sequence"/>
</dbReference>
<proteinExistence type="predicted"/>
<dbReference type="AlphaFoldDB" id="A0A5B7IPK2"/>
<protein>
    <submittedName>
        <fullName evidence="1">Uncharacterized protein</fullName>
    </submittedName>
</protein>